<dbReference type="InterPro" id="IPR038765">
    <property type="entry name" value="Papain-like_cys_pep_sf"/>
</dbReference>
<organism evidence="7 8">
    <name type="scientific">Prauserella oleivorans</name>
    <dbReference type="NCBI Taxonomy" id="1478153"/>
    <lineage>
        <taxon>Bacteria</taxon>
        <taxon>Bacillati</taxon>
        <taxon>Actinomycetota</taxon>
        <taxon>Actinomycetes</taxon>
        <taxon>Pseudonocardiales</taxon>
        <taxon>Pseudonocardiaceae</taxon>
        <taxon>Prauserella</taxon>
    </lineage>
</organism>
<protein>
    <submittedName>
        <fullName evidence="7">D-alanyl-D-alanine carboxypeptidase family protein</fullName>
    </submittedName>
</protein>
<dbReference type="Proteomes" id="UP001597478">
    <property type="component" value="Unassembled WGS sequence"/>
</dbReference>
<dbReference type="RefSeq" id="WP_377385126.1">
    <property type="nucleotide sequence ID" value="NZ_JBHSAN010000004.1"/>
</dbReference>
<dbReference type="PROSITE" id="PS51935">
    <property type="entry name" value="NLPC_P60"/>
    <property type="match status" value="1"/>
</dbReference>
<evidence type="ECO:0000259" key="6">
    <source>
        <dbReference type="PROSITE" id="PS51935"/>
    </source>
</evidence>
<dbReference type="InterPro" id="IPR000064">
    <property type="entry name" value="NLP_P60_dom"/>
</dbReference>
<reference evidence="8" key="1">
    <citation type="journal article" date="2019" name="Int. J. Syst. Evol. Microbiol.">
        <title>The Global Catalogue of Microorganisms (GCM) 10K type strain sequencing project: providing services to taxonomists for standard genome sequencing and annotation.</title>
        <authorList>
            <consortium name="The Broad Institute Genomics Platform"/>
            <consortium name="The Broad Institute Genome Sequencing Center for Infectious Disease"/>
            <person name="Wu L."/>
            <person name="Ma J."/>
        </authorList>
    </citation>
    <scope>NUCLEOTIDE SEQUENCE [LARGE SCALE GENOMIC DNA]</scope>
    <source>
        <strain evidence="8">IBRC-M 10906</strain>
    </source>
</reference>
<dbReference type="EMBL" id="JBHUOF010000013">
    <property type="protein sequence ID" value="MFD2800146.1"/>
    <property type="molecule type" value="Genomic_DNA"/>
</dbReference>
<dbReference type="PANTHER" id="PTHR34385">
    <property type="entry name" value="D-ALANYL-D-ALANINE CARBOXYPEPTIDASE"/>
    <property type="match status" value="1"/>
</dbReference>
<proteinExistence type="inferred from homology"/>
<accession>A0ABW5W9H6</accession>
<name>A0ABW5W9H6_9PSEU</name>
<gene>
    <name evidence="7" type="ORF">ACFS2C_12160</name>
</gene>
<sequence>MITARDAEAWMRVAGVLAVVVLAGSMLGAPPPAAAQEPPPDSGDVRIEAGVAPGTPVPDRRPGEAFADPVIADLQRAANEVQRELGDLSARIHAARAELDQARSRLERARSERRAAEEAVAAQQREVDAFSRSVFTAMGRADEFRLLVTAANPEELLGGSSLLGRLRAEQDQRLLGALERKRRAVEAERVAVGDEQAAAARKAELDRRSGDATNRADAVSAELRDSIAAANDAVVARQKAQQQRNQKTAANWRTYLRRLADAGIQPPPAAALRDPARLPAGLRPLPGRDGRPQAGVAQIGVNGQRLLVLPRETVDAVSAAVGALGKPYVPREKGEGPVAYSCDGLTRSVFSRAGLPLPEGADRQFATGRPVPVGDAAPGDLVFVGPARYGVQSVGVVLDGRTMLAADARLAGVVVTDMPAGDSLLGVVRPALGTRAPAPVPQRAEDALTWRCGGVEVPVRQAAADEAAGAWGGYPNGLIPAAALCRIGVAAHVLRCDAAQAFQAMSQAYAATFGRPLCLTDSYRTFDAQVDLYRRKPALAAVPGTSNHGWGLAVDLCGGAESFGTPQHRWLTEHAAAFGWVNPGWARQGGGREEPWHWEYAGTI</sequence>
<dbReference type="Gene3D" id="3.90.1720.10">
    <property type="entry name" value="endopeptidase domain like (from Nostoc punctiforme)"/>
    <property type="match status" value="1"/>
</dbReference>
<dbReference type="InterPro" id="IPR052179">
    <property type="entry name" value="DD-CPase-like"/>
</dbReference>
<dbReference type="Gene3D" id="3.30.1380.10">
    <property type="match status" value="1"/>
</dbReference>
<comment type="similarity">
    <text evidence="1">Belongs to the peptidase C40 family.</text>
</comment>
<dbReference type="SUPFAM" id="SSF55166">
    <property type="entry name" value="Hedgehog/DD-peptidase"/>
    <property type="match status" value="1"/>
</dbReference>
<keyword evidence="2" id="KW-0645">Protease</keyword>
<feature type="coiled-coil region" evidence="5">
    <location>
        <begin position="71"/>
        <end position="126"/>
    </location>
</feature>
<evidence type="ECO:0000256" key="3">
    <source>
        <dbReference type="ARBA" id="ARBA00022801"/>
    </source>
</evidence>
<keyword evidence="5" id="KW-0175">Coiled coil</keyword>
<dbReference type="SUPFAM" id="SSF54001">
    <property type="entry name" value="Cysteine proteinases"/>
    <property type="match status" value="1"/>
</dbReference>
<keyword evidence="4" id="KW-0788">Thiol protease</keyword>
<evidence type="ECO:0000256" key="4">
    <source>
        <dbReference type="ARBA" id="ARBA00022807"/>
    </source>
</evidence>
<evidence type="ECO:0000256" key="2">
    <source>
        <dbReference type="ARBA" id="ARBA00022670"/>
    </source>
</evidence>
<dbReference type="GO" id="GO:0004180">
    <property type="term" value="F:carboxypeptidase activity"/>
    <property type="evidence" value="ECO:0007669"/>
    <property type="project" value="UniProtKB-KW"/>
</dbReference>
<keyword evidence="7" id="KW-0121">Carboxypeptidase</keyword>
<evidence type="ECO:0000256" key="1">
    <source>
        <dbReference type="ARBA" id="ARBA00007074"/>
    </source>
</evidence>
<keyword evidence="3" id="KW-0378">Hydrolase</keyword>
<evidence type="ECO:0000256" key="5">
    <source>
        <dbReference type="SAM" id="Coils"/>
    </source>
</evidence>
<evidence type="ECO:0000313" key="7">
    <source>
        <dbReference type="EMBL" id="MFD2800146.1"/>
    </source>
</evidence>
<dbReference type="InterPro" id="IPR009045">
    <property type="entry name" value="Zn_M74/Hedgehog-like"/>
</dbReference>
<dbReference type="PANTHER" id="PTHR34385:SF1">
    <property type="entry name" value="PEPTIDOGLYCAN L-ALANYL-D-GLUTAMATE ENDOPEPTIDASE CWLK"/>
    <property type="match status" value="1"/>
</dbReference>
<dbReference type="Pfam" id="PF02557">
    <property type="entry name" value="VanY"/>
    <property type="match status" value="1"/>
</dbReference>
<dbReference type="InterPro" id="IPR003709">
    <property type="entry name" value="VanY-like_core_dom"/>
</dbReference>
<evidence type="ECO:0000313" key="8">
    <source>
        <dbReference type="Proteomes" id="UP001597478"/>
    </source>
</evidence>
<comment type="caution">
    <text evidence="7">The sequence shown here is derived from an EMBL/GenBank/DDBJ whole genome shotgun (WGS) entry which is preliminary data.</text>
</comment>
<dbReference type="CDD" id="cd14814">
    <property type="entry name" value="Peptidase_M15"/>
    <property type="match status" value="1"/>
</dbReference>
<dbReference type="Pfam" id="PF00877">
    <property type="entry name" value="NLPC_P60"/>
    <property type="match status" value="1"/>
</dbReference>
<feature type="domain" description="NlpC/P60" evidence="6">
    <location>
        <begin position="310"/>
        <end position="437"/>
    </location>
</feature>
<keyword evidence="8" id="KW-1185">Reference proteome</keyword>